<gene>
    <name evidence="1" type="ORF">CEPIT_LOCUS20575</name>
    <name evidence="2" type="ORF">CEPIT_LOCUS43435</name>
</gene>
<dbReference type="AlphaFoldDB" id="A0AAV0E3P5"/>
<organism evidence="1 3">
    <name type="scientific">Cuscuta epithymum</name>
    <dbReference type="NCBI Taxonomy" id="186058"/>
    <lineage>
        <taxon>Eukaryota</taxon>
        <taxon>Viridiplantae</taxon>
        <taxon>Streptophyta</taxon>
        <taxon>Embryophyta</taxon>
        <taxon>Tracheophyta</taxon>
        <taxon>Spermatophyta</taxon>
        <taxon>Magnoliopsida</taxon>
        <taxon>eudicotyledons</taxon>
        <taxon>Gunneridae</taxon>
        <taxon>Pentapetalae</taxon>
        <taxon>asterids</taxon>
        <taxon>lamiids</taxon>
        <taxon>Solanales</taxon>
        <taxon>Convolvulaceae</taxon>
        <taxon>Cuscuteae</taxon>
        <taxon>Cuscuta</taxon>
        <taxon>Cuscuta subgen. Cuscuta</taxon>
    </lineage>
</organism>
<evidence type="ECO:0000313" key="3">
    <source>
        <dbReference type="Proteomes" id="UP001152523"/>
    </source>
</evidence>
<name>A0AAV0E3P5_9ASTE</name>
<sequence length="111" mass="12332">MSKTGLEEIPSFSIGLTQEATNNLNVDVGQPSVQTNKVQEDTPRGVQEYTPERVVQVPLGDLNEVALRRQGKATAYMKSPFMCRVVDPTKTYNGLEKLFGNWVSKKKGVDM</sequence>
<proteinExistence type="predicted"/>
<keyword evidence="3" id="KW-1185">Reference proteome</keyword>
<evidence type="ECO:0000313" key="2">
    <source>
        <dbReference type="EMBL" id="CAH9147041.1"/>
    </source>
</evidence>
<dbReference type="Proteomes" id="UP001152523">
    <property type="component" value="Unassembled WGS sequence"/>
</dbReference>
<accession>A0AAV0E3P5</accession>
<dbReference type="EMBL" id="CAMAPF010000218">
    <property type="protein sequence ID" value="CAH9114129.1"/>
    <property type="molecule type" value="Genomic_DNA"/>
</dbReference>
<evidence type="ECO:0000313" key="1">
    <source>
        <dbReference type="EMBL" id="CAH9114129.1"/>
    </source>
</evidence>
<dbReference type="EMBL" id="CAMAPF010001120">
    <property type="protein sequence ID" value="CAH9147041.1"/>
    <property type="molecule type" value="Genomic_DNA"/>
</dbReference>
<protein>
    <submittedName>
        <fullName evidence="1">Uncharacterized protein</fullName>
    </submittedName>
</protein>
<comment type="caution">
    <text evidence="1">The sequence shown here is derived from an EMBL/GenBank/DDBJ whole genome shotgun (WGS) entry which is preliminary data.</text>
</comment>
<reference evidence="1" key="1">
    <citation type="submission" date="2022-07" db="EMBL/GenBank/DDBJ databases">
        <authorList>
            <person name="Macas J."/>
            <person name="Novak P."/>
            <person name="Neumann P."/>
        </authorList>
    </citation>
    <scope>NUCLEOTIDE SEQUENCE</scope>
</reference>